<dbReference type="Gene3D" id="3.40.50.2300">
    <property type="match status" value="1"/>
</dbReference>
<dbReference type="SMART" id="SM00448">
    <property type="entry name" value="REC"/>
    <property type="match status" value="1"/>
</dbReference>
<protein>
    <recommendedName>
        <fullName evidence="3">Response regulatory domain-containing protein</fullName>
    </recommendedName>
</protein>
<dbReference type="InterPro" id="IPR011006">
    <property type="entry name" value="CheY-like_superfamily"/>
</dbReference>
<keyword evidence="5" id="KW-1185">Reference proteome</keyword>
<evidence type="ECO:0000259" key="3">
    <source>
        <dbReference type="PROSITE" id="PS50110"/>
    </source>
</evidence>
<reference evidence="4 5" key="1">
    <citation type="submission" date="2017-03" db="EMBL/GenBank/DDBJ databases">
        <title>Draft Genome sequence of Marispirochaeta sp. strain JC444.</title>
        <authorList>
            <person name="Shivani Y."/>
            <person name="Subhash Y."/>
            <person name="Sasikala C."/>
            <person name="Ramana C."/>
        </authorList>
    </citation>
    <scope>NUCLEOTIDE SEQUENCE [LARGE SCALE GENOMIC DNA]</scope>
    <source>
        <strain evidence="4 5">JC444</strain>
    </source>
</reference>
<dbReference type="InterPro" id="IPR001789">
    <property type="entry name" value="Sig_transdc_resp-reg_receiver"/>
</dbReference>
<dbReference type="InterPro" id="IPR050595">
    <property type="entry name" value="Bact_response_regulator"/>
</dbReference>
<evidence type="ECO:0000313" key="4">
    <source>
        <dbReference type="EMBL" id="ORC36344.1"/>
    </source>
</evidence>
<keyword evidence="1 2" id="KW-0597">Phosphoprotein</keyword>
<dbReference type="EMBL" id="MWQY01000006">
    <property type="protein sequence ID" value="ORC36344.1"/>
    <property type="molecule type" value="Genomic_DNA"/>
</dbReference>
<feature type="modified residue" description="4-aspartylphosphate" evidence="2">
    <location>
        <position position="59"/>
    </location>
</feature>
<evidence type="ECO:0000256" key="2">
    <source>
        <dbReference type="PROSITE-ProRule" id="PRU00169"/>
    </source>
</evidence>
<dbReference type="AlphaFoldDB" id="A0A1Y1RZT0"/>
<proteinExistence type="predicted"/>
<evidence type="ECO:0000256" key="1">
    <source>
        <dbReference type="ARBA" id="ARBA00022553"/>
    </source>
</evidence>
<dbReference type="PANTHER" id="PTHR44591">
    <property type="entry name" value="STRESS RESPONSE REGULATOR PROTEIN 1"/>
    <property type="match status" value="1"/>
</dbReference>
<dbReference type="STRING" id="1963862.B4O97_07075"/>
<dbReference type="PROSITE" id="PS50110">
    <property type="entry name" value="RESPONSE_REGULATORY"/>
    <property type="match status" value="1"/>
</dbReference>
<evidence type="ECO:0000313" key="5">
    <source>
        <dbReference type="Proteomes" id="UP000192343"/>
    </source>
</evidence>
<dbReference type="Pfam" id="PF00072">
    <property type="entry name" value="Response_reg"/>
    <property type="match status" value="1"/>
</dbReference>
<dbReference type="RefSeq" id="WP_083049531.1">
    <property type="nucleotide sequence ID" value="NZ_CAXXQO010000003.1"/>
</dbReference>
<name>A0A1Y1RZT0_9SPIO</name>
<dbReference type="Proteomes" id="UP000192343">
    <property type="component" value="Unassembled WGS sequence"/>
</dbReference>
<comment type="caution">
    <text evidence="4">The sequence shown here is derived from an EMBL/GenBank/DDBJ whole genome shotgun (WGS) entry which is preliminary data.</text>
</comment>
<dbReference type="SUPFAM" id="SSF52172">
    <property type="entry name" value="CheY-like"/>
    <property type="match status" value="1"/>
</dbReference>
<dbReference type="OrthoDB" id="9797769at2"/>
<gene>
    <name evidence="4" type="ORF">B4O97_07075</name>
</gene>
<feature type="domain" description="Response regulatory" evidence="3">
    <location>
        <begin position="8"/>
        <end position="124"/>
    </location>
</feature>
<accession>A0A1Y1RZT0</accession>
<organism evidence="4 5">
    <name type="scientific">Marispirochaeta aestuarii</name>
    <dbReference type="NCBI Taxonomy" id="1963862"/>
    <lineage>
        <taxon>Bacteria</taxon>
        <taxon>Pseudomonadati</taxon>
        <taxon>Spirochaetota</taxon>
        <taxon>Spirochaetia</taxon>
        <taxon>Spirochaetales</taxon>
        <taxon>Spirochaetaceae</taxon>
        <taxon>Marispirochaeta</taxon>
    </lineage>
</organism>
<dbReference type="GO" id="GO:0000160">
    <property type="term" value="P:phosphorelay signal transduction system"/>
    <property type="evidence" value="ECO:0007669"/>
    <property type="project" value="InterPro"/>
</dbReference>
<sequence length="124" mass="13960">MNSEGQKVILVCDDEDLMRQVAGSILERAGYAVLHAAGGEEAVLTYQRKSPEVDLVLMDLSMPEESGLDVFRRLKACDAKVRVLFSSGFQNDERLETALREGALGFLQKPYTMDKMLRMVRKYV</sequence>
<dbReference type="PANTHER" id="PTHR44591:SF3">
    <property type="entry name" value="RESPONSE REGULATORY DOMAIN-CONTAINING PROTEIN"/>
    <property type="match status" value="1"/>
</dbReference>